<dbReference type="SUPFAM" id="SSF46565">
    <property type="entry name" value="Chaperone J-domain"/>
    <property type="match status" value="1"/>
</dbReference>
<dbReference type="PROSITE" id="PS00636">
    <property type="entry name" value="DNAJ_1"/>
    <property type="match status" value="1"/>
</dbReference>
<accession>A0A074KFI8</accession>
<evidence type="ECO:0000256" key="1">
    <source>
        <dbReference type="ARBA" id="ARBA00022723"/>
    </source>
</evidence>
<dbReference type="STRING" id="1353528.DT23_13395"/>
<dbReference type="InterPro" id="IPR001623">
    <property type="entry name" value="DnaJ_domain"/>
</dbReference>
<dbReference type="Proteomes" id="UP000027471">
    <property type="component" value="Unassembled WGS sequence"/>
</dbReference>
<feature type="region of interest" description="Disordered" evidence="6">
    <location>
        <begin position="75"/>
        <end position="114"/>
    </location>
</feature>
<dbReference type="InterPro" id="IPR008971">
    <property type="entry name" value="HSP40/DnaJ_pept-bd"/>
</dbReference>
<sequence length="322" mass="34681">MAKNTTDTATSADPYETLGVKKTATQAEIKKAYRKLVRTSHPDINPDDPGAEARFVKVSAAYDLLKDPETRARFDAGEIDASGQEKPQRQYYRDYADAQRSSRDSAGFDGSGFEGMDPQDIFAEMFRQRGGGGGQQTHGFSARGRDLGYTLEVPFLDAARGGSAHITLPGEGQIDLKIPVGLRDGQTLRLRGKGGEGLGGGPRGDAQVKIHVKPHPLFRREDDTILLTLPITLAEAVLGAKVTVPTIHGDVALSIPKGSSSGKVLRLRGRGVERKGKAGDQLVELRIVLPKTIDDKLAACIEDWAKTNSDDPRAAMLKGVPR</sequence>
<dbReference type="InterPro" id="IPR002939">
    <property type="entry name" value="DnaJ_C"/>
</dbReference>
<feature type="compositionally biased region" description="Basic and acidic residues" evidence="6">
    <location>
        <begin position="86"/>
        <end position="103"/>
    </location>
</feature>
<dbReference type="CDD" id="cd10747">
    <property type="entry name" value="DnaJ_C"/>
    <property type="match status" value="1"/>
</dbReference>
<evidence type="ECO:0000256" key="2">
    <source>
        <dbReference type="ARBA" id="ARBA00022737"/>
    </source>
</evidence>
<gene>
    <name evidence="8" type="ORF">DT23_13395</name>
</gene>
<dbReference type="RefSeq" id="WP_038130120.1">
    <property type="nucleotide sequence ID" value="NZ_AUNB01000019.1"/>
</dbReference>
<feature type="domain" description="J" evidence="7">
    <location>
        <begin position="13"/>
        <end position="78"/>
    </location>
</feature>
<dbReference type="FunFam" id="2.60.260.20:FF:000005">
    <property type="entry name" value="Chaperone protein dnaJ 1, mitochondrial"/>
    <property type="match status" value="1"/>
</dbReference>
<keyword evidence="3" id="KW-0863">Zinc-finger</keyword>
<evidence type="ECO:0000256" key="5">
    <source>
        <dbReference type="ARBA" id="ARBA00023186"/>
    </source>
</evidence>
<dbReference type="Pfam" id="PF01556">
    <property type="entry name" value="DnaJ_C"/>
    <property type="match status" value="1"/>
</dbReference>
<dbReference type="PANTHER" id="PTHR43096">
    <property type="entry name" value="DNAJ HOMOLOG 1, MITOCHONDRIAL-RELATED"/>
    <property type="match status" value="1"/>
</dbReference>
<evidence type="ECO:0000256" key="6">
    <source>
        <dbReference type="SAM" id="MobiDB-lite"/>
    </source>
</evidence>
<dbReference type="GO" id="GO:0051082">
    <property type="term" value="F:unfolded protein binding"/>
    <property type="evidence" value="ECO:0007669"/>
    <property type="project" value="InterPro"/>
</dbReference>
<evidence type="ECO:0000259" key="7">
    <source>
        <dbReference type="PROSITE" id="PS50076"/>
    </source>
</evidence>
<organism evidence="8 9">
    <name type="scientific">Thioclava indica</name>
    <dbReference type="NCBI Taxonomy" id="1353528"/>
    <lineage>
        <taxon>Bacteria</taxon>
        <taxon>Pseudomonadati</taxon>
        <taxon>Pseudomonadota</taxon>
        <taxon>Alphaproteobacteria</taxon>
        <taxon>Rhodobacterales</taxon>
        <taxon>Paracoccaceae</taxon>
        <taxon>Thioclava</taxon>
    </lineage>
</organism>
<keyword evidence="4" id="KW-0862">Zinc</keyword>
<dbReference type="eggNOG" id="COG0484">
    <property type="taxonomic scope" value="Bacteria"/>
</dbReference>
<dbReference type="PRINTS" id="PR00625">
    <property type="entry name" value="JDOMAIN"/>
</dbReference>
<comment type="caution">
    <text evidence="8">The sequence shown here is derived from an EMBL/GenBank/DDBJ whole genome shotgun (WGS) entry which is preliminary data.</text>
</comment>
<evidence type="ECO:0000313" key="8">
    <source>
        <dbReference type="EMBL" id="KEO60327.1"/>
    </source>
</evidence>
<proteinExistence type="predicted"/>
<dbReference type="InterPro" id="IPR018253">
    <property type="entry name" value="DnaJ_domain_CS"/>
</dbReference>
<dbReference type="GO" id="GO:0042026">
    <property type="term" value="P:protein refolding"/>
    <property type="evidence" value="ECO:0007669"/>
    <property type="project" value="TreeGrafter"/>
</dbReference>
<dbReference type="Pfam" id="PF00226">
    <property type="entry name" value="DnaJ"/>
    <property type="match status" value="1"/>
</dbReference>
<keyword evidence="2" id="KW-0677">Repeat</keyword>
<dbReference type="GO" id="GO:0005737">
    <property type="term" value="C:cytoplasm"/>
    <property type="evidence" value="ECO:0007669"/>
    <property type="project" value="TreeGrafter"/>
</dbReference>
<protein>
    <recommendedName>
        <fullName evidence="7">J domain-containing protein</fullName>
    </recommendedName>
</protein>
<dbReference type="PANTHER" id="PTHR43096:SF52">
    <property type="entry name" value="DNAJ HOMOLOG 1, MITOCHONDRIAL-RELATED"/>
    <property type="match status" value="1"/>
</dbReference>
<dbReference type="InterPro" id="IPR036869">
    <property type="entry name" value="J_dom_sf"/>
</dbReference>
<keyword evidence="9" id="KW-1185">Reference proteome</keyword>
<name>A0A074KFI8_9RHOB</name>
<dbReference type="OrthoDB" id="9779889at2"/>
<dbReference type="AlphaFoldDB" id="A0A074KFI8"/>
<dbReference type="CDD" id="cd06257">
    <property type="entry name" value="DnaJ"/>
    <property type="match status" value="1"/>
</dbReference>
<dbReference type="EMBL" id="AUNB01000019">
    <property type="protein sequence ID" value="KEO60327.1"/>
    <property type="molecule type" value="Genomic_DNA"/>
</dbReference>
<dbReference type="GO" id="GO:0008270">
    <property type="term" value="F:zinc ion binding"/>
    <property type="evidence" value="ECO:0007669"/>
    <property type="project" value="UniProtKB-KW"/>
</dbReference>
<dbReference type="SMART" id="SM00271">
    <property type="entry name" value="DnaJ"/>
    <property type="match status" value="1"/>
</dbReference>
<dbReference type="Gene3D" id="2.60.260.20">
    <property type="entry name" value="Urease metallochaperone UreE, N-terminal domain"/>
    <property type="match status" value="2"/>
</dbReference>
<evidence type="ECO:0000256" key="4">
    <source>
        <dbReference type="ARBA" id="ARBA00022833"/>
    </source>
</evidence>
<keyword evidence="5" id="KW-0143">Chaperone</keyword>
<evidence type="ECO:0000256" key="3">
    <source>
        <dbReference type="ARBA" id="ARBA00022771"/>
    </source>
</evidence>
<dbReference type="PROSITE" id="PS50076">
    <property type="entry name" value="DNAJ_2"/>
    <property type="match status" value="1"/>
</dbReference>
<keyword evidence="1" id="KW-0479">Metal-binding</keyword>
<reference evidence="8 9" key="1">
    <citation type="journal article" date="2015" name="Antonie Van Leeuwenhoek">
        <title>Thioclava indica sp. nov., isolated from surface seawater of the Indian Ocean.</title>
        <authorList>
            <person name="Liu Y."/>
            <person name="Lai Q."/>
            <person name="Du J."/>
            <person name="Xu H."/>
            <person name="Jiang L."/>
            <person name="Shao Z."/>
        </authorList>
    </citation>
    <scope>NUCLEOTIDE SEQUENCE [LARGE SCALE GENOMIC DNA]</scope>
    <source>
        <strain evidence="8 9">DT23-4</strain>
    </source>
</reference>
<dbReference type="SUPFAM" id="SSF49493">
    <property type="entry name" value="HSP40/DnaJ peptide-binding domain"/>
    <property type="match status" value="2"/>
</dbReference>
<dbReference type="Gene3D" id="1.10.287.110">
    <property type="entry name" value="DnaJ domain"/>
    <property type="match status" value="1"/>
</dbReference>
<evidence type="ECO:0000313" key="9">
    <source>
        <dbReference type="Proteomes" id="UP000027471"/>
    </source>
</evidence>